<keyword evidence="1" id="KW-0175">Coiled coil</keyword>
<protein>
    <recommendedName>
        <fullName evidence="2">DUF4455 domain-containing protein</fullName>
    </recommendedName>
</protein>
<dbReference type="EMBL" id="CAJOBF010002529">
    <property type="protein sequence ID" value="CAF4040311.1"/>
    <property type="molecule type" value="Genomic_DNA"/>
</dbReference>
<dbReference type="Proteomes" id="UP000663842">
    <property type="component" value="Unassembled WGS sequence"/>
</dbReference>
<dbReference type="Pfam" id="PF14643">
    <property type="entry name" value="DUF4455"/>
    <property type="match status" value="1"/>
</dbReference>
<feature type="coiled-coil region" evidence="1">
    <location>
        <begin position="259"/>
        <end position="293"/>
    </location>
</feature>
<comment type="caution">
    <text evidence="3">The sequence shown here is derived from an EMBL/GenBank/DDBJ whole genome shotgun (WGS) entry which is preliminary data.</text>
</comment>
<feature type="coiled-coil region" evidence="1">
    <location>
        <begin position="154"/>
        <end position="181"/>
    </location>
</feature>
<reference evidence="3" key="1">
    <citation type="submission" date="2021-02" db="EMBL/GenBank/DDBJ databases">
        <authorList>
            <person name="Nowell W R."/>
        </authorList>
    </citation>
    <scope>NUCLEOTIDE SEQUENCE</scope>
</reference>
<sequence>MATSSATANVRILPNNKVYRQLFDAQVQLSDTYNQVRDNQLSTPVNIIAHPDATPLIRNIRPHESQKRQWLSSLPFNSNPDINPITILFRDEKKRRQNAELEEVEKLKQEVFNLPDKVEQEKLENDESNPSKNVTERLAASRQIKFSQLWDELLGKISEENQNLLNDLEEITRECNVYFEDGDIGINNRLQTIIYHNEITNLTIESFENAYEYLDNILPPRLSKIQDYCQTIEGLEQERIRKIRDLFKFYSERLYRTHHLSDEETAVQLEKQVNELNSQILDNRRVYAELEARLLTAETDRVHHYRGELVDHQSKWRDSMWIIYKQTWIVAVFDFENMEQHVDYFSSKRLKTNDEQNFYSTFECLTGELIFNLFEYFNTKEILQSFSNLTSFITSCIFDRRQQLHLHLDRQMPSFPDNYAPDRVISLHIEHIVIPIGIFLNLKSLSIVCGSERKDESLDMINETLKLSQLINFKLSIVHSGLGWIGHRIVDIALCHSSLQRIILLRSSNVSFYCKRKDSLVKLVFLLNMVYVPDVSPDGLNFKFEDRRIPLYFTQQYDVRHLDLQFKSWKLNSLVKLLSAMPLLITLKVKGYSCCNQAIGWLYIDAWDEMLQNLKALQQVDIDICLGIPYRKNSAARFNEIAAQKIQTCKRINLTVGPRRKRKGLGLVQISASLSMT</sequence>
<proteinExistence type="predicted"/>
<organism evidence="3 4">
    <name type="scientific">Rotaria magnacalcarata</name>
    <dbReference type="NCBI Taxonomy" id="392030"/>
    <lineage>
        <taxon>Eukaryota</taxon>
        <taxon>Metazoa</taxon>
        <taxon>Spiralia</taxon>
        <taxon>Gnathifera</taxon>
        <taxon>Rotifera</taxon>
        <taxon>Eurotatoria</taxon>
        <taxon>Bdelloidea</taxon>
        <taxon>Philodinida</taxon>
        <taxon>Philodinidae</taxon>
        <taxon>Rotaria</taxon>
    </lineage>
</organism>
<evidence type="ECO:0000313" key="4">
    <source>
        <dbReference type="Proteomes" id="UP000663842"/>
    </source>
</evidence>
<dbReference type="InterPro" id="IPR028089">
    <property type="entry name" value="DUF4455"/>
</dbReference>
<evidence type="ECO:0000313" key="3">
    <source>
        <dbReference type="EMBL" id="CAF4040311.1"/>
    </source>
</evidence>
<name>A0A819R571_9BILA</name>
<evidence type="ECO:0000259" key="2">
    <source>
        <dbReference type="Pfam" id="PF14643"/>
    </source>
</evidence>
<feature type="domain" description="DUF4455" evidence="2">
    <location>
        <begin position="141"/>
        <end position="318"/>
    </location>
</feature>
<evidence type="ECO:0000256" key="1">
    <source>
        <dbReference type="SAM" id="Coils"/>
    </source>
</evidence>
<accession>A0A819R571</accession>
<gene>
    <name evidence="3" type="ORF">UXM345_LOCUS18558</name>
</gene>
<dbReference type="AlphaFoldDB" id="A0A819R571"/>